<accession>A0A382Q708</accession>
<dbReference type="EMBL" id="UINC01112119">
    <property type="protein sequence ID" value="SVC80827.1"/>
    <property type="molecule type" value="Genomic_DNA"/>
</dbReference>
<proteinExistence type="predicted"/>
<organism evidence="1">
    <name type="scientific">marine metagenome</name>
    <dbReference type="NCBI Taxonomy" id="408172"/>
    <lineage>
        <taxon>unclassified sequences</taxon>
        <taxon>metagenomes</taxon>
        <taxon>ecological metagenomes</taxon>
    </lineage>
</organism>
<gene>
    <name evidence="1" type="ORF">METZ01_LOCUS333681</name>
</gene>
<feature type="non-terminal residue" evidence="1">
    <location>
        <position position="107"/>
    </location>
</feature>
<dbReference type="AlphaFoldDB" id="A0A382Q708"/>
<reference evidence="1" key="1">
    <citation type="submission" date="2018-05" db="EMBL/GenBank/DDBJ databases">
        <authorList>
            <person name="Lanie J.A."/>
            <person name="Ng W.-L."/>
            <person name="Kazmierczak K.M."/>
            <person name="Andrzejewski T.M."/>
            <person name="Davidsen T.M."/>
            <person name="Wayne K.J."/>
            <person name="Tettelin H."/>
            <person name="Glass J.I."/>
            <person name="Rusch D."/>
            <person name="Podicherti R."/>
            <person name="Tsui H.-C.T."/>
            <person name="Winkler M.E."/>
        </authorList>
    </citation>
    <scope>NUCLEOTIDE SEQUENCE</scope>
</reference>
<protein>
    <submittedName>
        <fullName evidence="1">Uncharacterized protein</fullName>
    </submittedName>
</protein>
<name>A0A382Q708_9ZZZZ</name>
<sequence length="107" mass="10728">MAKESGLNVRLYVMGYDLSGDANALDGAGYSQETMETTALASAAASRITGLADGSLSVNGYFDNATGKIHPTFTSNSGKIPTADQVVLVPLGSAVGDGAVGISAKEA</sequence>
<evidence type="ECO:0000313" key="1">
    <source>
        <dbReference type="EMBL" id="SVC80827.1"/>
    </source>
</evidence>